<comment type="caution">
    <text evidence="2">The sequence shown here is derived from an EMBL/GenBank/DDBJ whole genome shotgun (WGS) entry which is preliminary data.</text>
</comment>
<dbReference type="InterPro" id="IPR011043">
    <property type="entry name" value="Gal_Oxase/kelch_b-propeller"/>
</dbReference>
<proteinExistence type="predicted"/>
<dbReference type="Proteomes" id="UP000439903">
    <property type="component" value="Unassembled WGS sequence"/>
</dbReference>
<name>A0A8H4B0S7_GIGMA</name>
<dbReference type="AlphaFoldDB" id="A0A8H4B0S7"/>
<dbReference type="PANTHER" id="PTHR32208:SF21">
    <property type="entry name" value="LOW QUALITY PROTEIN: ALDEHYDE OXIDASE GLOX-LIKE"/>
    <property type="match status" value="1"/>
</dbReference>
<dbReference type="EMBL" id="WTPW01000078">
    <property type="protein sequence ID" value="KAF0551162.1"/>
    <property type="molecule type" value="Genomic_DNA"/>
</dbReference>
<evidence type="ECO:0000313" key="3">
    <source>
        <dbReference type="Proteomes" id="UP000439903"/>
    </source>
</evidence>
<reference evidence="2 3" key="1">
    <citation type="journal article" date="2019" name="Environ. Microbiol.">
        <title>At the nexus of three kingdoms: the genome of the mycorrhizal fungus Gigaspora margarita provides insights into plant, endobacterial and fungal interactions.</title>
        <authorList>
            <person name="Venice F."/>
            <person name="Ghignone S."/>
            <person name="Salvioli di Fossalunga A."/>
            <person name="Amselem J."/>
            <person name="Novero M."/>
            <person name="Xianan X."/>
            <person name="Sedzielewska Toro K."/>
            <person name="Morin E."/>
            <person name="Lipzen A."/>
            <person name="Grigoriev I.V."/>
            <person name="Henrissat B."/>
            <person name="Martin F.M."/>
            <person name="Bonfante P."/>
        </authorList>
    </citation>
    <scope>NUCLEOTIDE SEQUENCE [LARGE SCALE GENOMIC DNA]</scope>
    <source>
        <strain evidence="2 3">BEG34</strain>
    </source>
</reference>
<dbReference type="PANTHER" id="PTHR32208">
    <property type="entry name" value="SECRETED PROTEIN-RELATED"/>
    <property type="match status" value="1"/>
</dbReference>
<gene>
    <name evidence="2" type="ORF">F8M41_023578</name>
</gene>
<dbReference type="InterPro" id="IPR037293">
    <property type="entry name" value="Gal_Oxidase_central_sf"/>
</dbReference>
<dbReference type="InterPro" id="IPR009880">
    <property type="entry name" value="Glyoxal_oxidase_N"/>
</dbReference>
<evidence type="ECO:0000313" key="2">
    <source>
        <dbReference type="EMBL" id="KAF0551162.1"/>
    </source>
</evidence>
<feature type="domain" description="Glyoxal oxidase N-terminal" evidence="1">
    <location>
        <begin position="34"/>
        <end position="124"/>
    </location>
</feature>
<accession>A0A8H4B0S7</accession>
<dbReference type="OrthoDB" id="2342079at2759"/>
<dbReference type="SUPFAM" id="SSF50965">
    <property type="entry name" value="Galactose oxidase, central domain"/>
    <property type="match status" value="1"/>
</dbReference>
<dbReference type="Pfam" id="PF07250">
    <property type="entry name" value="Glyoxal_oxid_N"/>
    <property type="match status" value="1"/>
</dbReference>
<evidence type="ECO:0000259" key="1">
    <source>
        <dbReference type="Pfam" id="PF07250"/>
    </source>
</evidence>
<keyword evidence="3" id="KW-1185">Reference proteome</keyword>
<dbReference type="Gene3D" id="2.130.10.80">
    <property type="entry name" value="Galactose oxidase/kelch, beta-propeller"/>
    <property type="match status" value="1"/>
</dbReference>
<organism evidence="2 3">
    <name type="scientific">Gigaspora margarita</name>
    <dbReference type="NCBI Taxonomy" id="4874"/>
    <lineage>
        <taxon>Eukaryota</taxon>
        <taxon>Fungi</taxon>
        <taxon>Fungi incertae sedis</taxon>
        <taxon>Mucoromycota</taxon>
        <taxon>Glomeromycotina</taxon>
        <taxon>Glomeromycetes</taxon>
        <taxon>Diversisporales</taxon>
        <taxon>Gigasporaceae</taxon>
        <taxon>Gigaspora</taxon>
    </lineage>
</organism>
<sequence length="126" mass="13865">MTQNMIINLKIEIFGIANSLTANVTNATVNPSMVAEKDPDAVYPDGHYAFSSEYDLTTGKSRTLNLKANTFCSAGSFFENSTLIESGGAENTWLEFLEYMDSARWYTTMVTLPDGRVFNIGGSKKP</sequence>
<protein>
    <submittedName>
        <fullName evidence="2">Galactose oxidase</fullName>
    </submittedName>
</protein>